<keyword evidence="10" id="KW-1185">Reference proteome</keyword>
<dbReference type="GO" id="GO:1990879">
    <property type="term" value="C:CST complex"/>
    <property type="evidence" value="ECO:0007669"/>
    <property type="project" value="TreeGrafter"/>
</dbReference>
<dbReference type="PANTHER" id="PTHR14865:SF2">
    <property type="entry name" value="CST COMPLEX SUBUNIT CTC1"/>
    <property type="match status" value="1"/>
</dbReference>
<evidence type="ECO:0000256" key="1">
    <source>
        <dbReference type="ARBA" id="ARBA00004123"/>
    </source>
</evidence>
<evidence type="ECO:0000313" key="9">
    <source>
        <dbReference type="EMBL" id="CAA7396456.1"/>
    </source>
</evidence>
<dbReference type="GO" id="GO:0010833">
    <property type="term" value="P:telomere maintenance via telomere lengthening"/>
    <property type="evidence" value="ECO:0007669"/>
    <property type="project" value="TreeGrafter"/>
</dbReference>
<dbReference type="GO" id="GO:0042162">
    <property type="term" value="F:telomeric DNA binding"/>
    <property type="evidence" value="ECO:0007669"/>
    <property type="project" value="TreeGrafter"/>
</dbReference>
<comment type="subcellular location">
    <subcellularLocation>
        <location evidence="2">Chromosome</location>
        <location evidence="2">Telomere</location>
    </subcellularLocation>
    <subcellularLocation>
        <location evidence="1">Nucleus</location>
    </subcellularLocation>
</comment>
<keyword evidence="5" id="KW-0158">Chromosome</keyword>
<evidence type="ECO:0000256" key="4">
    <source>
        <dbReference type="ARBA" id="ARBA00016175"/>
    </source>
</evidence>
<proteinExistence type="inferred from homology"/>
<protein>
    <recommendedName>
        <fullName evidence="4">CST complex subunit CTC1</fullName>
    </recommendedName>
</protein>
<dbReference type="InterPro" id="IPR042617">
    <property type="entry name" value="CTC1-like"/>
</dbReference>
<dbReference type="Proteomes" id="UP000663760">
    <property type="component" value="Chromosome 5"/>
</dbReference>
<keyword evidence="6" id="KW-0779">Telomere</keyword>
<dbReference type="OrthoDB" id="2314520at2759"/>
<dbReference type="EMBL" id="LR746268">
    <property type="protein sequence ID" value="CAA7396456.1"/>
    <property type="molecule type" value="Genomic_DNA"/>
</dbReference>
<keyword evidence="8" id="KW-0539">Nucleus</keyword>
<evidence type="ECO:0000256" key="6">
    <source>
        <dbReference type="ARBA" id="ARBA00022895"/>
    </source>
</evidence>
<name>A0A7I8KGQ6_SPIIN</name>
<gene>
    <name evidence="9" type="ORF">SI8410_05007119</name>
</gene>
<comment type="similarity">
    <text evidence="3">Belongs to the CTC1 family.</text>
</comment>
<dbReference type="InterPro" id="IPR028262">
    <property type="entry name" value="CTC1_plant"/>
</dbReference>
<keyword evidence="7" id="KW-0238">DNA-binding</keyword>
<sequence>MEGARVVAISELLQIGRPLTGASSLSLRQNERRASAIFLAPSHKQKGEGAPLLGDGEPVAPLHAFRPLNIPAVLVGTLGLTGDDGSSRICSSGNHCFCFSDGSGRVCCAVLDLDMAIVGREIYVLAWNFVPISRDGGVLEVIKWSLPDQASKPGNDARPSVPLHFPRREDRSRVRSCAWGVLAAVSPVFSVPFSVQHGGFQGNARDETGDGAYLEGFIVELSTCKCDSCGKARSVKELHHCLLDQKVHSFDNPVFVYFREPCSSWRPILSKLLGDVVTVSGLKKKYISAGGLESLIFVTTERTIVHENGKPGDCGSAERSALPRKGSHVGNYCGVVTGVFKNGTVVELDRKNVWLLLAGPLLDLPHSLRVGAVITVKNVLFIRPSFPWIQILLLGSFIKTSIEVKSFSLIDSRCHSMRQRQSLLWDFIYSLPFYARFWALLVTSSFQKKFAGVLSEKEILGTKKKEGLVENYCKLSLPSSTVEHQIGAFEDFCNHDHSSFGNNSNDVPLMMVVPLSNFIGKCITIWMSTLLKMQADSEIRRENGYASHVFCEEKYHHRMTRKIMSSEELGLVLVGFLQVSPSSGRLQLVDSTGCVDVVMPDLSPNFDPRILYEVKEYTLVLDGFPLQLDPVLLRQSDPLSCRSIFQHFQVKEGTHNVMIYAHFNARNLRRLNTSIFHSVVTVDDAMGSIDADFYLLLVTHKLPHIPNFPDHSKHLNRTSAFAEAVLLPYNLIIKQKHQDFQHAEDSMQPRTTDDIPCLITFTNSTREGYLVPSNSSRKEKISSSNGKQDLQTILLEFKPESINLYQLLCIGQYYILKSSKDLRYRTEHIMSVDSAKALISSQSHLWSLDLSVGQLLLAHTARCDQLSERSSIENYGSHSSGVCESGRLFHHYADMIDKRLDAHLYLSKKENRLLNEIKLLENFLIKAHNMLGEVYSVCSLIEITSSISLPYSGISSPQGKFPEGKFPEGKLISLRGSITDVHISQPRDSDSRMAWSYKGLGDRTLCIHVCEGHHMVKVRGAFCKNVHPFGLGPGANVTFHRVLMLLNSGQYELVMIPVSCLVVNYVERLDHILHCCRNFPPLIRSSESSSDLDARIESSRMGSSRLISELIHYSDKTKVRLHCRVYGTFLLLLEDQVPKPKRLRPAQRFRIPAVRIPLAGFIIDDGSSLCCCWADSGRAKTMLQLEESACQSFSSGHGDNQTQVTVGYLLKKMLKNHRRITLRNFGAKVDSPLVDATFSVDSRKVLSPFDQDALKFVILHAQNGPNLNVAGHVLNLEELPCLEEDLSATDLVKKSMIHVWATEVTHASPLVEARNLMNELLEVVGMPEKPRTLKKKVQVRAFSV</sequence>
<accession>A0A7I8KGQ6</accession>
<dbReference type="PANTHER" id="PTHR14865">
    <property type="entry name" value="CST COMPLEX SUBUNIT CTC1"/>
    <property type="match status" value="1"/>
</dbReference>
<dbReference type="Pfam" id="PF15491">
    <property type="entry name" value="CTC1_2"/>
    <property type="match status" value="1"/>
</dbReference>
<evidence type="ECO:0000256" key="5">
    <source>
        <dbReference type="ARBA" id="ARBA00022454"/>
    </source>
</evidence>
<reference evidence="9" key="1">
    <citation type="submission" date="2020-02" db="EMBL/GenBank/DDBJ databases">
        <authorList>
            <person name="Scholz U."/>
            <person name="Mascher M."/>
            <person name="Fiebig A."/>
        </authorList>
    </citation>
    <scope>NUCLEOTIDE SEQUENCE</scope>
</reference>
<evidence type="ECO:0000313" key="10">
    <source>
        <dbReference type="Proteomes" id="UP000663760"/>
    </source>
</evidence>
<dbReference type="GO" id="GO:0045740">
    <property type="term" value="P:positive regulation of DNA replication"/>
    <property type="evidence" value="ECO:0007669"/>
    <property type="project" value="TreeGrafter"/>
</dbReference>
<organism evidence="9 10">
    <name type="scientific">Spirodela intermedia</name>
    <name type="common">Intermediate duckweed</name>
    <dbReference type="NCBI Taxonomy" id="51605"/>
    <lineage>
        <taxon>Eukaryota</taxon>
        <taxon>Viridiplantae</taxon>
        <taxon>Streptophyta</taxon>
        <taxon>Embryophyta</taxon>
        <taxon>Tracheophyta</taxon>
        <taxon>Spermatophyta</taxon>
        <taxon>Magnoliopsida</taxon>
        <taxon>Liliopsida</taxon>
        <taxon>Araceae</taxon>
        <taxon>Lemnoideae</taxon>
        <taxon>Spirodela</taxon>
    </lineage>
</organism>
<evidence type="ECO:0000256" key="8">
    <source>
        <dbReference type="ARBA" id="ARBA00023242"/>
    </source>
</evidence>
<evidence type="ECO:0000256" key="7">
    <source>
        <dbReference type="ARBA" id="ARBA00023125"/>
    </source>
</evidence>
<dbReference type="GO" id="GO:0003697">
    <property type="term" value="F:single-stranded DNA binding"/>
    <property type="evidence" value="ECO:0007669"/>
    <property type="project" value="TreeGrafter"/>
</dbReference>
<evidence type="ECO:0000256" key="2">
    <source>
        <dbReference type="ARBA" id="ARBA00004574"/>
    </source>
</evidence>
<evidence type="ECO:0000256" key="3">
    <source>
        <dbReference type="ARBA" id="ARBA00006332"/>
    </source>
</evidence>